<organism evidence="2 3">
    <name type="scientific">Photobacterium aquimaris</name>
    <dbReference type="NCBI Taxonomy" id="512643"/>
    <lineage>
        <taxon>Bacteria</taxon>
        <taxon>Pseudomonadati</taxon>
        <taxon>Pseudomonadota</taxon>
        <taxon>Gammaproteobacteria</taxon>
        <taxon>Vibrionales</taxon>
        <taxon>Vibrionaceae</taxon>
        <taxon>Photobacterium</taxon>
    </lineage>
</organism>
<sequence>MKYLLFNAPFILGVVFLLSLISTYLGWSDLFNEVSSKTVGIYVYVSIILICIGLILIIPIKKNFSSKLITLSNSFRASNKDKYIFSCLFVFFIIEVIYSGNIPIFSSSYADAVHASFGIPLLHGLYLAFLSYISIVYFQIFLYGKKKSYVIYIIIINIIFILLARRGIIVFHFISYTFIYFLFYVRSKKIK</sequence>
<dbReference type="Proteomes" id="UP000241858">
    <property type="component" value="Unassembled WGS sequence"/>
</dbReference>
<feature type="transmembrane region" description="Helical" evidence="1">
    <location>
        <begin position="124"/>
        <end position="142"/>
    </location>
</feature>
<evidence type="ECO:0000256" key="1">
    <source>
        <dbReference type="SAM" id="Phobius"/>
    </source>
</evidence>
<proteinExistence type="predicted"/>
<dbReference type="RefSeq" id="WP_211299985.1">
    <property type="nucleotide sequence ID" value="NZ_PYLY01000015.1"/>
</dbReference>
<feature type="transmembrane region" description="Helical" evidence="1">
    <location>
        <begin position="7"/>
        <end position="27"/>
    </location>
</feature>
<feature type="transmembrane region" description="Helical" evidence="1">
    <location>
        <begin position="149"/>
        <end position="164"/>
    </location>
</feature>
<keyword evidence="1" id="KW-0812">Transmembrane</keyword>
<protein>
    <recommendedName>
        <fullName evidence="4">Oligosaccharide repeat unit polymerase</fullName>
    </recommendedName>
</protein>
<feature type="non-terminal residue" evidence="2">
    <location>
        <position position="191"/>
    </location>
</feature>
<feature type="transmembrane region" description="Helical" evidence="1">
    <location>
        <begin position="83"/>
        <end position="104"/>
    </location>
</feature>
<gene>
    <name evidence="2" type="ORF">C0W81_09010</name>
</gene>
<accession>A0A2T3HY89</accession>
<evidence type="ECO:0000313" key="3">
    <source>
        <dbReference type="Proteomes" id="UP000241858"/>
    </source>
</evidence>
<evidence type="ECO:0008006" key="4">
    <source>
        <dbReference type="Google" id="ProtNLM"/>
    </source>
</evidence>
<evidence type="ECO:0000313" key="2">
    <source>
        <dbReference type="EMBL" id="PSU04862.1"/>
    </source>
</evidence>
<keyword evidence="1" id="KW-1133">Transmembrane helix</keyword>
<dbReference type="EMBL" id="PYLY01000015">
    <property type="protein sequence ID" value="PSU04862.1"/>
    <property type="molecule type" value="Genomic_DNA"/>
</dbReference>
<dbReference type="AlphaFoldDB" id="A0A2T3HY89"/>
<keyword evidence="1" id="KW-0472">Membrane</keyword>
<comment type="caution">
    <text evidence="2">The sequence shown here is derived from an EMBL/GenBank/DDBJ whole genome shotgun (WGS) entry which is preliminary data.</text>
</comment>
<feature type="transmembrane region" description="Helical" evidence="1">
    <location>
        <begin position="170"/>
        <end position="187"/>
    </location>
</feature>
<feature type="transmembrane region" description="Helical" evidence="1">
    <location>
        <begin position="39"/>
        <end position="58"/>
    </location>
</feature>
<reference evidence="2 3" key="1">
    <citation type="submission" date="2018-03" db="EMBL/GenBank/DDBJ databases">
        <title>Whole genome sequencing of Histamine producing bacteria.</title>
        <authorList>
            <person name="Butler K."/>
        </authorList>
    </citation>
    <scope>NUCLEOTIDE SEQUENCE [LARGE SCALE GENOMIC DNA]</scope>
    <source>
        <strain evidence="2 3">DSM 23343</strain>
    </source>
</reference>
<name>A0A2T3HY89_9GAMM</name>